<evidence type="ECO:0000313" key="4">
    <source>
        <dbReference type="EMBL" id="CAD5230808.1"/>
    </source>
</evidence>
<keyword evidence="3" id="KW-1133">Transmembrane helix</keyword>
<dbReference type="EMBL" id="CAJFDI010000005">
    <property type="protein sequence ID" value="CAD5230808.1"/>
    <property type="molecule type" value="Genomic_DNA"/>
</dbReference>
<evidence type="ECO:0000313" key="7">
    <source>
        <dbReference type="Proteomes" id="UP000659654"/>
    </source>
</evidence>
<keyword evidence="3" id="KW-0472">Membrane</keyword>
<reference evidence="8" key="1">
    <citation type="submission" date="2016-11" db="UniProtKB">
        <authorList>
            <consortium name="WormBaseParasite"/>
        </authorList>
    </citation>
    <scope>IDENTIFICATION</scope>
</reference>
<dbReference type="PANTHER" id="PTHR24637">
    <property type="entry name" value="COLLAGEN"/>
    <property type="match status" value="1"/>
</dbReference>
<dbReference type="Proteomes" id="UP000659654">
    <property type="component" value="Unassembled WGS sequence"/>
</dbReference>
<feature type="compositionally biased region" description="Pro residues" evidence="2">
    <location>
        <begin position="524"/>
        <end position="535"/>
    </location>
</feature>
<sequence length="624" mass="67719">MDIYDRYMSKYYRNLRRLPKEGRGKFYDGQRTIDKASQQPYGLLFTSLNWKLLEIRDVTAVEIMAFLTLIIMLSTLFSTFLLLPAAVQQLHSTKHAISQVSLHFREETNKVWEELQEFTRTRSKRALSWAEIRRNHKRIAFPKTRQKSAAGSGGPKAKMEVPPRASAPLLPPGFEEKNIKNLENWRSGINTGSAGTSTAPRVHGVQNYEANELRRTTVAYNDLSEKKKRIAAEKRPLKTTTEESVQREEPLRRAPPPGALASIPLPIGYIPFPFQKFNFLGDLIPLLVQQDEKPKSKKNGEDILEDNSSIDGLNEDIFDAKTAETALERIIRINTMNAHNRHVFPHEVEEIIHPGGPPFTPSGSETASSIENASSGSEEESEECRGPIGIPGDPGEDGFDGIPGPDGAPGANATIEYMEDEDGCQVCPTGPPGFVGEEGEQGDPGRGGFPGPPGFVGPDGEDSICVGLDGEVGDPGENGPVGPPGRPGEDALTGIGKPGPPGEEGFIGPRGSVGEPGRPAKSKPGPPGKRGPRGPPGQDGERGEVGKEGTVGIPGSDGTYCPCPRRPGIRPDIAKKAYKYSLTPLIPGKPFGLVSSEDLIPKKNDPWLKRKVKKFKSALNPKSF</sequence>
<feature type="region of interest" description="Disordered" evidence="2">
    <location>
        <begin position="352"/>
        <end position="411"/>
    </location>
</feature>
<feature type="compositionally biased region" description="Low complexity" evidence="2">
    <location>
        <begin position="400"/>
        <end position="410"/>
    </location>
</feature>
<evidence type="ECO:0000313" key="8">
    <source>
        <dbReference type="WBParaSite" id="BXY_0723400.1"/>
    </source>
</evidence>
<dbReference type="PANTHER" id="PTHR24637:SF417">
    <property type="entry name" value="COL_CUTICLE_N DOMAIN-CONTAINING PROTEIN"/>
    <property type="match status" value="1"/>
</dbReference>
<evidence type="ECO:0000256" key="2">
    <source>
        <dbReference type="SAM" id="MobiDB-lite"/>
    </source>
</evidence>
<feature type="compositionally biased region" description="Low complexity" evidence="2">
    <location>
        <begin position="503"/>
        <end position="523"/>
    </location>
</feature>
<keyword evidence="7" id="KW-1185">Reference proteome</keyword>
<feature type="region of interest" description="Disordered" evidence="2">
    <location>
        <begin position="231"/>
        <end position="257"/>
    </location>
</feature>
<evidence type="ECO:0000313" key="5">
    <source>
        <dbReference type="EMBL" id="CAG9121889.1"/>
    </source>
</evidence>
<dbReference type="Proteomes" id="UP000095284">
    <property type="component" value="Unplaced"/>
</dbReference>
<dbReference type="Proteomes" id="UP000582659">
    <property type="component" value="Unassembled WGS sequence"/>
</dbReference>
<accession>A0A1I7S2K4</accession>
<organism evidence="6 8">
    <name type="scientific">Bursaphelenchus xylophilus</name>
    <name type="common">Pinewood nematode worm</name>
    <name type="synonym">Aphelenchoides xylophilus</name>
    <dbReference type="NCBI Taxonomy" id="6326"/>
    <lineage>
        <taxon>Eukaryota</taxon>
        <taxon>Metazoa</taxon>
        <taxon>Ecdysozoa</taxon>
        <taxon>Nematoda</taxon>
        <taxon>Chromadorea</taxon>
        <taxon>Rhabditida</taxon>
        <taxon>Tylenchina</taxon>
        <taxon>Tylenchomorpha</taxon>
        <taxon>Aphelenchoidea</taxon>
        <taxon>Aphelenchoididae</taxon>
        <taxon>Bursaphelenchus</taxon>
    </lineage>
</organism>
<dbReference type="eggNOG" id="KOG3544">
    <property type="taxonomic scope" value="Eukaryota"/>
</dbReference>
<feature type="compositionally biased region" description="Basic and acidic residues" evidence="2">
    <location>
        <begin position="231"/>
        <end position="252"/>
    </location>
</feature>
<dbReference type="AlphaFoldDB" id="A0A1I7S2K4"/>
<dbReference type="Pfam" id="PF01391">
    <property type="entry name" value="Collagen"/>
    <property type="match status" value="1"/>
</dbReference>
<dbReference type="InterPro" id="IPR008160">
    <property type="entry name" value="Collagen"/>
</dbReference>
<proteinExistence type="predicted"/>
<gene>
    <name evidence="4" type="ORF">BXYJ_LOCUS11166</name>
</gene>
<keyword evidence="1" id="KW-0677">Repeat</keyword>
<evidence type="ECO:0000256" key="3">
    <source>
        <dbReference type="SAM" id="Phobius"/>
    </source>
</evidence>
<feature type="region of interest" description="Disordered" evidence="2">
    <location>
        <begin position="142"/>
        <end position="173"/>
    </location>
</feature>
<feature type="region of interest" description="Disordered" evidence="2">
    <location>
        <begin position="430"/>
        <end position="566"/>
    </location>
</feature>
<feature type="transmembrane region" description="Helical" evidence="3">
    <location>
        <begin position="63"/>
        <end position="87"/>
    </location>
</feature>
<evidence type="ECO:0000313" key="6">
    <source>
        <dbReference type="Proteomes" id="UP000095284"/>
    </source>
</evidence>
<evidence type="ECO:0000256" key="1">
    <source>
        <dbReference type="ARBA" id="ARBA00022737"/>
    </source>
</evidence>
<dbReference type="EMBL" id="CAJFCV020000005">
    <property type="protein sequence ID" value="CAG9121889.1"/>
    <property type="molecule type" value="Genomic_DNA"/>
</dbReference>
<dbReference type="OrthoDB" id="5841171at2759"/>
<protein>
    <submittedName>
        <fullName evidence="4">(pine wood nematode) hypothetical protein</fullName>
    </submittedName>
</protein>
<name>A0A1I7S2K4_BURXY</name>
<reference evidence="5" key="2">
    <citation type="submission" date="2020-08" db="EMBL/GenBank/DDBJ databases">
        <authorList>
            <person name="Kikuchi T."/>
        </authorList>
    </citation>
    <scope>NUCLEOTIDE SEQUENCE</scope>
    <source>
        <strain evidence="4">Ka4C1</strain>
    </source>
</reference>
<dbReference type="WBParaSite" id="BXY_0723400.1">
    <property type="protein sequence ID" value="BXY_0723400.1"/>
    <property type="gene ID" value="BXY_0723400"/>
</dbReference>
<keyword evidence="3" id="KW-0812">Transmembrane</keyword>